<evidence type="ECO:0000256" key="14">
    <source>
        <dbReference type="ARBA" id="ARBA00023157"/>
    </source>
</evidence>
<dbReference type="GO" id="GO:0030158">
    <property type="term" value="F:protein xylosyltransferase activity"/>
    <property type="evidence" value="ECO:0007669"/>
    <property type="project" value="UniProtKB-EC"/>
</dbReference>
<evidence type="ECO:0000256" key="2">
    <source>
        <dbReference type="ARBA" id="ARBA00004323"/>
    </source>
</evidence>
<evidence type="ECO:0000256" key="15">
    <source>
        <dbReference type="ARBA" id="ARBA00023180"/>
    </source>
</evidence>
<dbReference type="InterPro" id="IPR003406">
    <property type="entry name" value="Glyco_trans_14"/>
</dbReference>
<keyword evidence="11" id="KW-0479">Metal-binding</keyword>
<name>A0A8D0GPH3_SPHPU</name>
<dbReference type="Pfam" id="PF12529">
    <property type="entry name" value="Xylo_C"/>
    <property type="match status" value="1"/>
</dbReference>
<dbReference type="GO" id="GO:0015012">
    <property type="term" value="P:heparan sulfate proteoglycan biosynthetic process"/>
    <property type="evidence" value="ECO:0007669"/>
    <property type="project" value="UniProtKB-UniPathway"/>
</dbReference>
<evidence type="ECO:0000256" key="8">
    <source>
        <dbReference type="ARBA" id="ARBA00015604"/>
    </source>
</evidence>
<evidence type="ECO:0000313" key="21">
    <source>
        <dbReference type="Ensembl" id="ENSSPUP00000008933.1"/>
    </source>
</evidence>
<feature type="compositionally biased region" description="Basic residues" evidence="19">
    <location>
        <begin position="261"/>
        <end position="271"/>
    </location>
</feature>
<feature type="compositionally biased region" description="Low complexity" evidence="19">
    <location>
        <begin position="1"/>
        <end position="11"/>
    </location>
</feature>
<dbReference type="InterPro" id="IPR024448">
    <property type="entry name" value="XylT_C"/>
</dbReference>
<keyword evidence="13" id="KW-0472">Membrane</keyword>
<comment type="pathway">
    <text evidence="3">Glycan metabolism; chondroitin sulfate biosynthesis.</text>
</comment>
<dbReference type="UniPathway" id="UPA00755"/>
<comment type="catalytic activity">
    <reaction evidence="18">
        <text>UDP-alpha-D-xylose + L-seryl-[protein] = 3-O-(beta-D-xylosyl)-L-seryl-[protein] + UDP + H(+)</text>
        <dbReference type="Rhea" id="RHEA:50192"/>
        <dbReference type="Rhea" id="RHEA-COMP:9863"/>
        <dbReference type="Rhea" id="RHEA-COMP:12567"/>
        <dbReference type="ChEBI" id="CHEBI:15378"/>
        <dbReference type="ChEBI" id="CHEBI:29999"/>
        <dbReference type="ChEBI" id="CHEBI:57632"/>
        <dbReference type="ChEBI" id="CHEBI:58223"/>
        <dbReference type="ChEBI" id="CHEBI:132085"/>
        <dbReference type="EC" id="2.4.2.26"/>
    </reaction>
</comment>
<dbReference type="GeneTree" id="ENSGT00940000157381"/>
<dbReference type="GO" id="GO:0050650">
    <property type="term" value="P:chondroitin sulfate proteoglycan biosynthetic process"/>
    <property type="evidence" value="ECO:0007669"/>
    <property type="project" value="Ensembl"/>
</dbReference>
<feature type="domain" description="Xylosyltransferase C-terminal" evidence="20">
    <location>
        <begin position="734"/>
        <end position="852"/>
    </location>
</feature>
<evidence type="ECO:0000256" key="6">
    <source>
        <dbReference type="ARBA" id="ARBA00011245"/>
    </source>
</evidence>
<evidence type="ECO:0000256" key="18">
    <source>
        <dbReference type="ARBA" id="ARBA00047847"/>
    </source>
</evidence>
<feature type="region of interest" description="Disordered" evidence="19">
    <location>
        <begin position="218"/>
        <end position="291"/>
    </location>
</feature>
<gene>
    <name evidence="21" type="primary">XYLT1</name>
</gene>
<comment type="subunit">
    <text evidence="6">Monomer.</text>
</comment>
<accession>A0A8D0GPH3</accession>
<dbReference type="PANTHER" id="PTHR46025">
    <property type="entry name" value="XYLOSYLTRANSFERASE OXT"/>
    <property type="match status" value="1"/>
</dbReference>
<evidence type="ECO:0000313" key="22">
    <source>
        <dbReference type="Proteomes" id="UP000694392"/>
    </source>
</evidence>
<proteinExistence type="inferred from homology"/>
<dbReference type="Pfam" id="PF02485">
    <property type="entry name" value="Branch"/>
    <property type="match status" value="1"/>
</dbReference>
<protein>
    <recommendedName>
        <fullName evidence="8">Xylosyltransferase 1</fullName>
        <ecNumber evidence="7">2.4.2.26</ecNumber>
    </recommendedName>
    <alternativeName>
        <fullName evidence="16">Peptide O-xylosyltransferase 1</fullName>
    </alternativeName>
    <alternativeName>
        <fullName evidence="17">Xylosyltransferase I</fullName>
    </alternativeName>
</protein>
<evidence type="ECO:0000256" key="13">
    <source>
        <dbReference type="ARBA" id="ARBA00023136"/>
    </source>
</evidence>
<feature type="compositionally biased region" description="Basic and acidic residues" evidence="19">
    <location>
        <begin position="221"/>
        <end position="237"/>
    </location>
</feature>
<evidence type="ECO:0000256" key="10">
    <source>
        <dbReference type="ARBA" id="ARBA00022679"/>
    </source>
</evidence>
<feature type="compositionally biased region" description="Polar residues" evidence="19">
    <location>
        <begin position="239"/>
        <end position="248"/>
    </location>
</feature>
<keyword evidence="12" id="KW-0333">Golgi apparatus</keyword>
<evidence type="ECO:0000256" key="11">
    <source>
        <dbReference type="ARBA" id="ARBA00022723"/>
    </source>
</evidence>
<dbReference type="InterPro" id="IPR043538">
    <property type="entry name" value="XYLT"/>
</dbReference>
<evidence type="ECO:0000256" key="4">
    <source>
        <dbReference type="ARBA" id="ARBA00005093"/>
    </source>
</evidence>
<keyword evidence="15" id="KW-0325">Glycoprotein</keyword>
<evidence type="ECO:0000256" key="3">
    <source>
        <dbReference type="ARBA" id="ARBA00004840"/>
    </source>
</evidence>
<dbReference type="UniPathway" id="UPA00756"/>
<dbReference type="Ensembl" id="ENSSPUT00000009531.1">
    <property type="protein sequence ID" value="ENSSPUP00000008933.1"/>
    <property type="gene ID" value="ENSSPUG00000006854.1"/>
</dbReference>
<dbReference type="EC" id="2.4.2.26" evidence="7"/>
<evidence type="ECO:0000256" key="17">
    <source>
        <dbReference type="ARBA" id="ARBA00032285"/>
    </source>
</evidence>
<organism evidence="21 22">
    <name type="scientific">Sphenodon punctatus</name>
    <name type="common">Tuatara</name>
    <name type="synonym">Hatteria punctata</name>
    <dbReference type="NCBI Taxonomy" id="8508"/>
    <lineage>
        <taxon>Eukaryota</taxon>
        <taxon>Metazoa</taxon>
        <taxon>Chordata</taxon>
        <taxon>Craniata</taxon>
        <taxon>Vertebrata</taxon>
        <taxon>Euteleostomi</taxon>
        <taxon>Lepidosauria</taxon>
        <taxon>Sphenodontia</taxon>
        <taxon>Sphenodontidae</taxon>
        <taxon>Sphenodon</taxon>
    </lineage>
</organism>
<keyword evidence="22" id="KW-1185">Reference proteome</keyword>
<sequence length="1018" mass="114850">MLPSSPLPSTRTHTHTPPPTAHTLTHTLLPPPAHTVTRTFPTTPPPHLDTPKQRPYSLLLLPETSLLGQHQPQTSLLVPVAVDSSATLRNGRAAGGVSKAGKCTSVWRWGLVLVPHCWGRLQQQWRPKPGAVSATVADAIILKLPAPARTTAWRVGGGGRKSFPPRPSACAPGRWTALRKPRTVAHLLPLPSPLCNRAVRFPFPPLILLQDGYFSHRPKEKTRTDSNNENSVPKDFENIDNSNFAPRTQRQKHQPELVKKPLSKQKEHLRKKLEQEEKVKENSLLGKNSNEVLQYSNHAAKNSSSNLKEIHRPVRQHHLKKSGNSSPEIRYEQPPKCEISGKEAISALSRAKSKQCRQEIAEMYCQHKQGKLMPEQVTRLCPLEGKANNNVQWDEDSVEYMPANPVRIVFVLVIHGRASRQLQRMFKAIYHKDHFYYIHVDKRSNYLYRQVLQFANHYPNVRVTSWRMATIWGGASLLSTYLQSMRDLMEMNDWPWDFFINLSAADYPIRTNDQLVAFLSRYREMNFLKSHGRDNARFIRKQGLDRLFLECDTHMWRLGDRKIPDGITVDGGSDWFLLNRKFVEYVTFSNNDLVAKMRRFYSYTLLPAESFFHTVLENSPHCDTMVDNNLRITNWNRKLGCKCQYKHILDWCGCSPNDFKPADFHRFQVSHLDTANASMELVEGNGPLGTPLSSSVWLSPFSWALGGTWPPLLLLPSAASSLLGDSVCLCSVFYRYYPMGHPVSVQLYFLADRFQGFLVKHHATNLAVSKLETLETWVMPKKVFKIASPPSDFGRLQFSEIGTDCDAKERIFRNFGGLIGPIEEPVGMQKWGKGPNVTVTVIWIDPINVIAATYDILIESSAEFTHYKPPLNLPLRPGVWTVKILHHWVPVAETKFLVVPLTFSNRQPIKQAEALKLHGGPPKNAYMEQSFQGLNPVLNIPINAGPVDQAKKNAALTGTKLESWVDTLVGGVWSAVDICSTGPTSCPVMQACSQTSWSSLSPDPKSEMGPVKPDGRLR</sequence>
<evidence type="ECO:0000256" key="12">
    <source>
        <dbReference type="ARBA" id="ARBA00023034"/>
    </source>
</evidence>
<dbReference type="GO" id="GO:0046872">
    <property type="term" value="F:metal ion binding"/>
    <property type="evidence" value="ECO:0007669"/>
    <property type="project" value="UniProtKB-KW"/>
</dbReference>
<evidence type="ECO:0000256" key="9">
    <source>
        <dbReference type="ARBA" id="ARBA00022676"/>
    </source>
</evidence>
<evidence type="ECO:0000256" key="16">
    <source>
        <dbReference type="ARBA" id="ARBA00030536"/>
    </source>
</evidence>
<feature type="region of interest" description="Disordered" evidence="19">
    <location>
        <begin position="1"/>
        <end position="52"/>
    </location>
</feature>
<evidence type="ECO:0000256" key="5">
    <source>
        <dbReference type="ARBA" id="ARBA00010195"/>
    </source>
</evidence>
<comment type="subcellular location">
    <subcellularLocation>
        <location evidence="2">Golgi apparatus membrane</location>
        <topology evidence="2">Single-pass type II membrane protein</topology>
    </subcellularLocation>
</comment>
<feature type="region of interest" description="Disordered" evidence="19">
    <location>
        <begin position="995"/>
        <end position="1018"/>
    </location>
</feature>
<dbReference type="AlphaFoldDB" id="A0A8D0GPH3"/>
<comment type="pathway">
    <text evidence="4">Glycan metabolism; heparan sulfate biosynthesis.</text>
</comment>
<dbReference type="GO" id="GO:0000139">
    <property type="term" value="C:Golgi membrane"/>
    <property type="evidence" value="ECO:0007669"/>
    <property type="project" value="UniProtKB-SubCell"/>
</dbReference>
<feature type="compositionally biased region" description="Low complexity" evidence="19">
    <location>
        <begin position="21"/>
        <end position="41"/>
    </location>
</feature>
<evidence type="ECO:0000256" key="7">
    <source>
        <dbReference type="ARBA" id="ARBA00011972"/>
    </source>
</evidence>
<evidence type="ECO:0000256" key="19">
    <source>
        <dbReference type="SAM" id="MobiDB-lite"/>
    </source>
</evidence>
<dbReference type="PANTHER" id="PTHR46025:SF2">
    <property type="entry name" value="XYLOSYLTRANSFERASE 1"/>
    <property type="match status" value="1"/>
</dbReference>
<keyword evidence="9" id="KW-0328">Glycosyltransferase</keyword>
<keyword evidence="14" id="KW-1015">Disulfide bond</keyword>
<dbReference type="Proteomes" id="UP000694392">
    <property type="component" value="Unplaced"/>
</dbReference>
<reference evidence="21" key="2">
    <citation type="submission" date="2025-09" db="UniProtKB">
        <authorList>
            <consortium name="Ensembl"/>
        </authorList>
    </citation>
    <scope>IDENTIFICATION</scope>
</reference>
<comment type="similarity">
    <text evidence="5">Belongs to the glycosyltransferase 14 family. XylT subfamily.</text>
</comment>
<feature type="compositionally biased region" description="Basic and acidic residues" evidence="19">
    <location>
        <begin position="272"/>
        <end position="281"/>
    </location>
</feature>
<reference evidence="21" key="1">
    <citation type="submission" date="2025-08" db="UniProtKB">
        <authorList>
            <consortium name="Ensembl"/>
        </authorList>
    </citation>
    <scope>IDENTIFICATION</scope>
</reference>
<dbReference type="GO" id="GO:0005615">
    <property type="term" value="C:extracellular space"/>
    <property type="evidence" value="ECO:0007669"/>
    <property type="project" value="Ensembl"/>
</dbReference>
<evidence type="ECO:0000256" key="1">
    <source>
        <dbReference type="ARBA" id="ARBA00001968"/>
    </source>
</evidence>
<comment type="cofactor">
    <cofactor evidence="1">
        <name>a divalent metal cation</name>
        <dbReference type="ChEBI" id="CHEBI:60240"/>
    </cofactor>
</comment>
<keyword evidence="10" id="KW-0808">Transferase</keyword>
<evidence type="ECO:0000259" key="20">
    <source>
        <dbReference type="Pfam" id="PF12529"/>
    </source>
</evidence>